<keyword evidence="2" id="KW-1133">Transmembrane helix</keyword>
<evidence type="ECO:0000256" key="3">
    <source>
        <dbReference type="SAM" id="SignalP"/>
    </source>
</evidence>
<name>A0A6S6TE52_9BACT</name>
<dbReference type="PANTHER" id="PTHR35038">
    <property type="entry name" value="DISSIMILATORY SULFITE REDUCTASE SIRA"/>
    <property type="match status" value="1"/>
</dbReference>
<dbReference type="AlphaFoldDB" id="A0A6S6TE52"/>
<accession>A0A6S6TE52</accession>
<organism evidence="5">
    <name type="scientific">uncultured Aureispira sp</name>
    <dbReference type="NCBI Taxonomy" id="1331704"/>
    <lineage>
        <taxon>Bacteria</taxon>
        <taxon>Pseudomonadati</taxon>
        <taxon>Bacteroidota</taxon>
        <taxon>Saprospiria</taxon>
        <taxon>Saprospirales</taxon>
        <taxon>Saprospiraceae</taxon>
        <taxon>Aureispira</taxon>
        <taxon>environmental samples</taxon>
    </lineage>
</organism>
<evidence type="ECO:0000256" key="1">
    <source>
        <dbReference type="ARBA" id="ARBA00022729"/>
    </source>
</evidence>
<reference evidence="5" key="1">
    <citation type="submission" date="2020-01" db="EMBL/GenBank/DDBJ databases">
        <authorList>
            <person name="Meier V. D."/>
            <person name="Meier V D."/>
        </authorList>
    </citation>
    <scope>NUCLEOTIDE SEQUENCE</scope>
    <source>
        <strain evidence="5">HLG_WM_MAG_10</strain>
    </source>
</reference>
<dbReference type="Gene3D" id="1.10.1130.10">
    <property type="entry name" value="Flavocytochrome C3, Chain A"/>
    <property type="match status" value="1"/>
</dbReference>
<dbReference type="InterPro" id="IPR051829">
    <property type="entry name" value="Multiheme_Cytochr_ET"/>
</dbReference>
<dbReference type="InterPro" id="IPR054337">
    <property type="entry name" value="Mtrc-MtrF-like_dom_II/IV"/>
</dbReference>
<evidence type="ECO:0000259" key="4">
    <source>
        <dbReference type="Pfam" id="PF22113"/>
    </source>
</evidence>
<dbReference type="SUPFAM" id="SSF48695">
    <property type="entry name" value="Multiheme cytochromes"/>
    <property type="match status" value="3"/>
</dbReference>
<feature type="transmembrane region" description="Helical" evidence="2">
    <location>
        <begin position="830"/>
        <end position="852"/>
    </location>
</feature>
<evidence type="ECO:0000313" key="5">
    <source>
        <dbReference type="EMBL" id="CAA6813641.1"/>
    </source>
</evidence>
<dbReference type="EMBL" id="CACVAQ010000205">
    <property type="protein sequence ID" value="CAA6813641.1"/>
    <property type="molecule type" value="Genomic_DNA"/>
</dbReference>
<protein>
    <submittedName>
        <fullName evidence="5">Cytochrome c family protein</fullName>
    </submittedName>
</protein>
<gene>
    <name evidence="5" type="ORF">HELGO_WM40235</name>
</gene>
<keyword evidence="2" id="KW-0472">Membrane</keyword>
<feature type="domain" description="Outer membrane cytochrome MtrC/MtrF-like" evidence="4">
    <location>
        <begin position="255"/>
        <end position="423"/>
    </location>
</feature>
<dbReference type="Gene3D" id="1.10.780.10">
    <property type="entry name" value="Hydroxylamine Oxidoreductase, Chain A, domain 1"/>
    <property type="match status" value="1"/>
</dbReference>
<dbReference type="Pfam" id="PF22113">
    <property type="entry name" value="Mtrc-MtrF_II-IV_dom"/>
    <property type="match status" value="1"/>
</dbReference>
<dbReference type="InterPro" id="IPR036280">
    <property type="entry name" value="Multihaem_cyt_sf"/>
</dbReference>
<feature type="signal peptide" evidence="3">
    <location>
        <begin position="1"/>
        <end position="18"/>
    </location>
</feature>
<proteinExistence type="predicted"/>
<feature type="chain" id="PRO_5028161890" evidence="3">
    <location>
        <begin position="19"/>
        <end position="862"/>
    </location>
</feature>
<keyword evidence="1 3" id="KW-0732">Signal</keyword>
<sequence length="862" mass="95044">MKKAIILVLIMAAVFAITYLDSPTEVVAPLPTEVSPERDSLRKKYHRYAENLNHPKDLIHINPANNKCLNCHKDIEPIRVASSGMMQDIYKFAASAGFPDNDCIVCHGGNPEAETFDLAHEGTIEPFEKGLGPKNFYPDPGSPFINEHTCGVCHQDQVKTQFTSLMYTEAGKIQGTTWGFGAIQGYEHNVANTHVQEVVVHERLGTEIYKQYMAKLKLAEPQIFPGEMSALPEAPTAEEVNENPQLSVYTYLRMECQRCHTGVKGRFKEGDFRGMGCSSCHSPYSNKGYYEGDDKAIPKDEVGHMLVHSMQSTRDAEVRVHGKTYSGIPIKTCQSCHNRGRRIGVSYEGLMETSYQSPFMGDGEKPSKIHTKSYMHLAPDVHLLKGMVCQDCHTSGDAHSYGDLSGAIQGAVEIECEDCHGTPTKYPWELPIGHGDEIAGPVPAQGAGRGISDTLLPHQLYGAVNPVEDGYLISARGNPMGNVVRKGNKVVLHSASGKDLGLKPLKYLVDHDELSREAKVAKIQTHIHMEKMECYSCHATWAPQCYGCHINIDYTKNDGKPDWVQLAGIVDEHGLTPDGVYNGFKGLNLGEDSDLSKEEIAVIKGFMITGEVSEQRSYLRWEDPPLVINGDHRFSPAIPGCQTTVTVKGADGKMKLLNHIFKVPSHLGEGGGEDGQLAIDMSPLQPHTIQKKARSCESCHTNPKTFGYGINSGDLYAAPDSSYVADHPLASNVDTQFNAIPNLKMDWSRFLDEDGNQLQTVGHHFSGSRPLNKSELRRLDRRGVCASCHATLPDADLATSLLDHVATYAEVEIDNEFHQSILAKSTRVTAWVQVLVALLGFVLLAWGGFKLLKWRGRKKRGE</sequence>
<evidence type="ECO:0000256" key="2">
    <source>
        <dbReference type="SAM" id="Phobius"/>
    </source>
</evidence>
<keyword evidence="2" id="KW-0812">Transmembrane</keyword>